<keyword evidence="3" id="KW-0489">Methyltransferase</keyword>
<dbReference type="GO" id="GO:0008168">
    <property type="term" value="F:methyltransferase activity"/>
    <property type="evidence" value="ECO:0007669"/>
    <property type="project" value="UniProtKB-KW"/>
</dbReference>
<evidence type="ECO:0000259" key="2">
    <source>
        <dbReference type="Pfam" id="PF13649"/>
    </source>
</evidence>
<evidence type="ECO:0000313" key="4">
    <source>
        <dbReference type="Proteomes" id="UP001051844"/>
    </source>
</evidence>
<dbReference type="Pfam" id="PF13649">
    <property type="entry name" value="Methyltransf_25"/>
    <property type="match status" value="1"/>
</dbReference>
<protein>
    <submittedName>
        <fullName evidence="3">Methyltransferase</fullName>
    </submittedName>
</protein>
<feature type="domain" description="Methyltransferase" evidence="2">
    <location>
        <begin position="72"/>
        <end position="164"/>
    </location>
</feature>
<accession>A0AA37C2Q8</accession>
<reference evidence="3" key="1">
    <citation type="submission" date="2022-09" db="EMBL/GenBank/DDBJ databases">
        <title>Whole genome shotgun sequence of Streptomyces albidoflavus NBRC 12854.</title>
        <authorList>
            <person name="Komaki H."/>
            <person name="Tamura T."/>
        </authorList>
    </citation>
    <scope>NUCLEOTIDE SEQUENCE</scope>
    <source>
        <strain evidence="3">NBRC 12854</strain>
    </source>
</reference>
<proteinExistence type="predicted"/>
<evidence type="ECO:0000313" key="3">
    <source>
        <dbReference type="EMBL" id="GHI47534.1"/>
    </source>
</evidence>
<keyword evidence="1" id="KW-0808">Transferase</keyword>
<dbReference type="CDD" id="cd02440">
    <property type="entry name" value="AdoMet_MTases"/>
    <property type="match status" value="1"/>
</dbReference>
<dbReference type="AlphaFoldDB" id="A0AA37C2Q8"/>
<evidence type="ECO:0000256" key="1">
    <source>
        <dbReference type="ARBA" id="ARBA00022679"/>
    </source>
</evidence>
<dbReference type="Gene3D" id="3.40.50.150">
    <property type="entry name" value="Vaccinia Virus protein VP39"/>
    <property type="match status" value="1"/>
</dbReference>
<dbReference type="PANTHER" id="PTHR43861">
    <property type="entry name" value="TRANS-ACONITATE 2-METHYLTRANSFERASE-RELATED"/>
    <property type="match status" value="1"/>
</dbReference>
<dbReference type="SUPFAM" id="SSF53335">
    <property type="entry name" value="S-adenosyl-L-methionine-dependent methyltransferases"/>
    <property type="match status" value="1"/>
</dbReference>
<dbReference type="Proteomes" id="UP001051844">
    <property type="component" value="Unassembled WGS sequence"/>
</dbReference>
<comment type="caution">
    <text evidence="3">The sequence shown here is derived from an EMBL/GenBank/DDBJ whole genome shotgun (WGS) entry which is preliminary data.</text>
</comment>
<gene>
    <name evidence="3" type="ORF">ScoT_37080</name>
</gene>
<dbReference type="GO" id="GO:0032259">
    <property type="term" value="P:methylation"/>
    <property type="evidence" value="ECO:0007669"/>
    <property type="project" value="UniProtKB-KW"/>
</dbReference>
<dbReference type="GO" id="GO:0017000">
    <property type="term" value="P:antibiotic biosynthetic process"/>
    <property type="evidence" value="ECO:0007669"/>
    <property type="project" value="UniProtKB-ARBA"/>
</dbReference>
<organism evidence="3 4">
    <name type="scientific">Streptomyces albidoflavus</name>
    <dbReference type="NCBI Taxonomy" id="1886"/>
    <lineage>
        <taxon>Bacteria</taxon>
        <taxon>Bacillati</taxon>
        <taxon>Actinomycetota</taxon>
        <taxon>Actinomycetes</taxon>
        <taxon>Kitasatosporales</taxon>
        <taxon>Streptomycetaceae</taxon>
        <taxon>Streptomyces</taxon>
        <taxon>Streptomyces albidoflavus group</taxon>
    </lineage>
</organism>
<name>A0AA37C2Q8_9ACTN</name>
<sequence length="284" mass="30806">MRHSFQGGGLTRQVTPLEDLLSRCRDGSTVGRMADECFRHPRLAAVYDALDPDRGDLDAYVRAAREFGARRVLDIGCGTGAFALLLAARGIEVVGVDPARASLDVARAKPGADRVRWICGDATGLPPLRADLATLTANAAQEITGPDAWRATLRGAYGALRPGGHLLFETRDPARRAWEEWTPEASRHTTEIPGHGAVESWVELREVRGPLVTFRWTYVFAADGQVLTSDSTLRFRERQEVEADLAAEGFEVVEVRDAPDRPGKEFVFVARRGEGTGAGAGTVA</sequence>
<dbReference type="InterPro" id="IPR041698">
    <property type="entry name" value="Methyltransf_25"/>
</dbReference>
<dbReference type="InterPro" id="IPR029063">
    <property type="entry name" value="SAM-dependent_MTases_sf"/>
</dbReference>
<dbReference type="EMBL" id="BNDZ01000005">
    <property type="protein sequence ID" value="GHI47534.1"/>
    <property type="molecule type" value="Genomic_DNA"/>
</dbReference>